<dbReference type="RefSeq" id="WP_261693882.1">
    <property type="nucleotide sequence ID" value="NZ_CP104694.1"/>
</dbReference>
<reference evidence="4" key="1">
    <citation type="submission" date="2022-09" db="EMBL/GenBank/DDBJ databases">
        <title>Tahibacter sp. nov., isolated from a fresh water.</title>
        <authorList>
            <person name="Baek J.H."/>
            <person name="Lee J.K."/>
            <person name="Kim J.M."/>
            <person name="Jeon C.O."/>
        </authorList>
    </citation>
    <scope>NUCLEOTIDE SEQUENCE</scope>
    <source>
        <strain evidence="4">W38</strain>
    </source>
</reference>
<evidence type="ECO:0000313" key="5">
    <source>
        <dbReference type="Proteomes" id="UP001064632"/>
    </source>
</evidence>
<proteinExistence type="inferred from homology"/>
<dbReference type="InterPro" id="IPR029052">
    <property type="entry name" value="Metallo-depent_PP-like"/>
</dbReference>
<evidence type="ECO:0000313" key="4">
    <source>
        <dbReference type="EMBL" id="UXI66902.1"/>
    </source>
</evidence>
<dbReference type="InterPro" id="IPR024654">
    <property type="entry name" value="Calcineurin-like_PHP_lpxH"/>
</dbReference>
<comment type="similarity">
    <text evidence="1 2">Belongs to the metallophosphoesterase superfamily. YfcE family.</text>
</comment>
<sequence>MRVLIVADTHGLIDPRIVALAAGCDQVAHAGDVGSAAVLGDLRNACPRVAAVCGNNDVPAKWAGAERSILDQLPQVAELSLPGGVLVIVHGDTFPAKSRHAGMRMRYPAARAIAYGHSHRIIIDDNVLPWVINPGAAGRTRTYGGPSGLILEADADRWQVEAVRFPPLV</sequence>
<feature type="domain" description="Calcineurin-like phosphoesterase" evidence="3">
    <location>
        <begin position="1"/>
        <end position="155"/>
    </location>
</feature>
<dbReference type="Pfam" id="PF12850">
    <property type="entry name" value="Metallophos_2"/>
    <property type="match status" value="1"/>
</dbReference>
<accession>A0ABY6BAS3</accession>
<organism evidence="4 5">
    <name type="scientific">Tahibacter amnicola</name>
    <dbReference type="NCBI Taxonomy" id="2976241"/>
    <lineage>
        <taxon>Bacteria</taxon>
        <taxon>Pseudomonadati</taxon>
        <taxon>Pseudomonadota</taxon>
        <taxon>Gammaproteobacteria</taxon>
        <taxon>Lysobacterales</taxon>
        <taxon>Rhodanobacteraceae</taxon>
        <taxon>Tahibacter</taxon>
    </lineage>
</organism>
<name>A0ABY6BAS3_9GAMM</name>
<dbReference type="InterPro" id="IPR000979">
    <property type="entry name" value="Phosphodiesterase_MJ0936/Vps29"/>
</dbReference>
<dbReference type="Proteomes" id="UP001064632">
    <property type="component" value="Chromosome"/>
</dbReference>
<protein>
    <recommendedName>
        <fullName evidence="2">Phosphoesterase</fullName>
        <ecNumber evidence="2">3.1.4.-</ecNumber>
    </recommendedName>
</protein>
<keyword evidence="2" id="KW-0479">Metal-binding</keyword>
<dbReference type="EMBL" id="CP104694">
    <property type="protein sequence ID" value="UXI66902.1"/>
    <property type="molecule type" value="Genomic_DNA"/>
</dbReference>
<dbReference type="NCBIfam" id="TIGR00040">
    <property type="entry name" value="yfcE"/>
    <property type="match status" value="1"/>
</dbReference>
<evidence type="ECO:0000259" key="3">
    <source>
        <dbReference type="Pfam" id="PF12850"/>
    </source>
</evidence>
<dbReference type="SUPFAM" id="SSF56300">
    <property type="entry name" value="Metallo-dependent phosphatases"/>
    <property type="match status" value="1"/>
</dbReference>
<dbReference type="Gene3D" id="3.60.21.10">
    <property type="match status" value="1"/>
</dbReference>
<keyword evidence="5" id="KW-1185">Reference proteome</keyword>
<evidence type="ECO:0000256" key="2">
    <source>
        <dbReference type="RuleBase" id="RU362039"/>
    </source>
</evidence>
<gene>
    <name evidence="4" type="ORF">N4264_19395</name>
</gene>
<comment type="cofactor">
    <cofactor evidence="2">
        <name>a divalent metal cation</name>
        <dbReference type="ChEBI" id="CHEBI:60240"/>
    </cofactor>
</comment>
<dbReference type="EC" id="3.1.4.-" evidence="2"/>
<evidence type="ECO:0000256" key="1">
    <source>
        <dbReference type="ARBA" id="ARBA00008950"/>
    </source>
</evidence>